<dbReference type="EMBL" id="QZKI01000110">
    <property type="protein sequence ID" value="RJP67002.1"/>
    <property type="molecule type" value="Genomic_DNA"/>
</dbReference>
<dbReference type="InterPro" id="IPR017896">
    <property type="entry name" value="4Fe4S_Fe-S-bd"/>
</dbReference>
<dbReference type="Proteomes" id="UP000285961">
    <property type="component" value="Unassembled WGS sequence"/>
</dbReference>
<evidence type="ECO:0000259" key="1">
    <source>
        <dbReference type="PROSITE" id="PS51379"/>
    </source>
</evidence>
<dbReference type="PROSITE" id="PS51379">
    <property type="entry name" value="4FE4S_FER_2"/>
    <property type="match status" value="1"/>
</dbReference>
<evidence type="ECO:0000313" key="3">
    <source>
        <dbReference type="Proteomes" id="UP000285961"/>
    </source>
</evidence>
<feature type="domain" description="4Fe-4S ferredoxin-type" evidence="1">
    <location>
        <begin position="1"/>
        <end position="28"/>
    </location>
</feature>
<evidence type="ECO:0000313" key="2">
    <source>
        <dbReference type="EMBL" id="RJP67002.1"/>
    </source>
</evidence>
<comment type="caution">
    <text evidence="2">The sequence shown here is derived from an EMBL/GenBank/DDBJ whole genome shotgun (WGS) entry which is preliminary data.</text>
</comment>
<protein>
    <submittedName>
        <fullName evidence="2">4Fe-4S ferredoxin</fullName>
    </submittedName>
</protein>
<organism evidence="2 3">
    <name type="scientific">Candidatus Abyssobacteria bacterium SURF_17</name>
    <dbReference type="NCBI Taxonomy" id="2093361"/>
    <lineage>
        <taxon>Bacteria</taxon>
        <taxon>Pseudomonadati</taxon>
        <taxon>Candidatus Hydrogenedentota</taxon>
        <taxon>Candidatus Abyssobacteria</taxon>
    </lineage>
</organism>
<name>A0A419ET70_9BACT</name>
<gene>
    <name evidence="2" type="ORF">C4532_15400</name>
</gene>
<dbReference type="Pfam" id="PF00037">
    <property type="entry name" value="Fer4"/>
    <property type="match status" value="1"/>
</dbReference>
<reference evidence="2 3" key="1">
    <citation type="journal article" date="2017" name="ISME J.">
        <title>Energy and carbon metabolisms in a deep terrestrial subsurface fluid microbial community.</title>
        <authorList>
            <person name="Momper L."/>
            <person name="Jungbluth S.P."/>
            <person name="Lee M.D."/>
            <person name="Amend J.P."/>
        </authorList>
    </citation>
    <scope>NUCLEOTIDE SEQUENCE [LARGE SCALE GENOMIC DNA]</scope>
    <source>
        <strain evidence="2">SURF_17</strain>
    </source>
</reference>
<dbReference type="Gene3D" id="3.30.70.20">
    <property type="match status" value="1"/>
</dbReference>
<sequence length="268" mass="28915">MKIDEEKCVGCGNCVSFCTMGVIRIENGLAVVNEDECVECNTCYRCCESEGLNPTLVRALRKLFAVFRLRYDGRIDVCPTGALTPPELEWPRSLRRAFSDPTVAHDSTGMAGRGTEEIKTNDITGRIGPGEAGVVIDLGRPGTGVFFHEIDRMTRALAPLRVTFEPENPLTALMIDARTGNLRDDILQEKVLSAIIELKVTLGDLRDVLNVVDDVAGTLDTVVSAGVSSRCDSDGGVPHERVCVEAGYSLSPNGKTNLGLGRPVTFGD</sequence>
<dbReference type="AlphaFoldDB" id="A0A419ET70"/>
<dbReference type="SUPFAM" id="SSF54862">
    <property type="entry name" value="4Fe-4S ferredoxins"/>
    <property type="match status" value="1"/>
</dbReference>
<accession>A0A419ET70</accession>
<proteinExistence type="predicted"/>